<dbReference type="Proteomes" id="UP000215771">
    <property type="component" value="Unassembled WGS sequence"/>
</dbReference>
<dbReference type="AlphaFoldDB" id="A0A269PCF4"/>
<evidence type="ECO:0000313" key="2">
    <source>
        <dbReference type="EMBL" id="PAJ69492.1"/>
    </source>
</evidence>
<sequence>MSASQHGVDVDVEAVREHYTQAIGTYQAAGEAIAAHPARVEPASFGQGFASQGVRIAAALELIDVTTSAYLRTRTHNWERIMQLASDVASTDEGNASGFGPGIGAGEVLS</sequence>
<proteinExistence type="predicted"/>
<dbReference type="EMBL" id="NQMQ01000014">
    <property type="protein sequence ID" value="PAJ69492.1"/>
    <property type="molecule type" value="Genomic_DNA"/>
</dbReference>
<dbReference type="RefSeq" id="WP_095277818.1">
    <property type="nucleotide sequence ID" value="NZ_CP047655.1"/>
</dbReference>
<gene>
    <name evidence="2" type="ORF">CIG21_07940</name>
</gene>
<evidence type="ECO:0000256" key="1">
    <source>
        <dbReference type="SAM" id="MobiDB-lite"/>
    </source>
</evidence>
<evidence type="ECO:0008006" key="4">
    <source>
        <dbReference type="Google" id="ProtNLM"/>
    </source>
</evidence>
<feature type="compositionally biased region" description="Gly residues" evidence="1">
    <location>
        <begin position="97"/>
        <end position="110"/>
    </location>
</feature>
<comment type="caution">
    <text evidence="2">The sequence shown here is derived from an EMBL/GenBank/DDBJ whole genome shotgun (WGS) entry which is preliminary data.</text>
</comment>
<reference evidence="2 3" key="1">
    <citation type="submission" date="2017-08" db="EMBL/GenBank/DDBJ databases">
        <authorList>
            <person name="de Groot N.N."/>
        </authorList>
    </citation>
    <scope>NUCLEOTIDE SEQUENCE [LARGE SCALE GENOMIC DNA]</scope>
    <source>
        <strain evidence="2 3">NBT06-6</strain>
    </source>
</reference>
<evidence type="ECO:0000313" key="3">
    <source>
        <dbReference type="Proteomes" id="UP000215771"/>
    </source>
</evidence>
<feature type="region of interest" description="Disordered" evidence="1">
    <location>
        <begin position="91"/>
        <end position="110"/>
    </location>
</feature>
<name>A0A269PCF4_9CORY</name>
<accession>A0A269PCF4</accession>
<organism evidence="2 3">
    <name type="scientific">Corynebacterium hadale</name>
    <dbReference type="NCBI Taxonomy" id="2026255"/>
    <lineage>
        <taxon>Bacteria</taxon>
        <taxon>Bacillati</taxon>
        <taxon>Actinomycetota</taxon>
        <taxon>Actinomycetes</taxon>
        <taxon>Mycobacteriales</taxon>
        <taxon>Corynebacteriaceae</taxon>
        <taxon>Corynebacterium</taxon>
    </lineage>
</organism>
<protein>
    <recommendedName>
        <fullName evidence="4">ESX-1 secretion-associated protein</fullName>
    </recommendedName>
</protein>